<dbReference type="Gene3D" id="3.40.50.720">
    <property type="entry name" value="NAD(P)-binding Rossmann-like Domain"/>
    <property type="match status" value="1"/>
</dbReference>
<dbReference type="OrthoDB" id="9798632at2"/>
<comment type="subcellular location">
    <subcellularLocation>
        <location evidence="1">Membrane</location>
    </subcellularLocation>
</comment>
<dbReference type="GO" id="GO:0016020">
    <property type="term" value="C:membrane"/>
    <property type="evidence" value="ECO:0007669"/>
    <property type="project" value="UniProtKB-SubCell"/>
</dbReference>
<evidence type="ECO:0000313" key="4">
    <source>
        <dbReference type="EMBL" id="TSB45931.1"/>
    </source>
</evidence>
<keyword evidence="5" id="KW-1185">Reference proteome</keyword>
<protein>
    <submittedName>
        <fullName evidence="4">NAD-dependent epimerase/dehydratase family protein</fullName>
    </submittedName>
</protein>
<reference evidence="4 5" key="1">
    <citation type="submission" date="2019-07" db="EMBL/GenBank/DDBJ databases">
        <authorList>
            <person name="Park Y.J."/>
            <person name="Jeong S.E."/>
            <person name="Jung H.S."/>
        </authorList>
    </citation>
    <scope>NUCLEOTIDE SEQUENCE [LARGE SCALE GENOMIC DNA]</scope>
    <source>
        <strain evidence="5">P16(2019)</strain>
    </source>
</reference>
<sequence>MSFTMVKNKLEMIRLHDKKALVIGASGLVGTELLDTLLQKDTYSEIFVLARKPLQITHNKLQVFIVNFDTLEEEYPTIDPEDVFCCLGTTIKQAKTKENMYKIDVEYPFKVAILAMKHGLNHFLLVSAVGANSSSRIFYSRIKGEVEDKLLSLNIPKVSIFRPSLLVGNREEFRLGELFAIKIFQFTSWIFPVTIQAKMGIKPSVVAQAMYHSAVHDKKPITMYDAVRMNEIMDK</sequence>
<comment type="caution">
    <text evidence="4">The sequence shown here is derived from an EMBL/GenBank/DDBJ whole genome shotgun (WGS) entry which is preliminary data.</text>
</comment>
<keyword evidence="2" id="KW-0472">Membrane</keyword>
<evidence type="ECO:0000256" key="1">
    <source>
        <dbReference type="ARBA" id="ARBA00004370"/>
    </source>
</evidence>
<feature type="domain" description="NAD-dependent epimerase/dehydratase" evidence="3">
    <location>
        <begin position="20"/>
        <end position="129"/>
    </location>
</feature>
<dbReference type="InterPro" id="IPR001509">
    <property type="entry name" value="Epimerase_deHydtase"/>
</dbReference>
<dbReference type="Pfam" id="PF01370">
    <property type="entry name" value="Epimerase"/>
    <property type="match status" value="1"/>
</dbReference>
<evidence type="ECO:0000259" key="3">
    <source>
        <dbReference type="Pfam" id="PF01370"/>
    </source>
</evidence>
<dbReference type="PANTHER" id="PTHR14097:SF7">
    <property type="entry name" value="OXIDOREDUCTASE HTATIP2"/>
    <property type="match status" value="1"/>
</dbReference>
<name>A0A553ZWV9_9BACI</name>
<dbReference type="SUPFAM" id="SSF51735">
    <property type="entry name" value="NAD(P)-binding Rossmann-fold domains"/>
    <property type="match status" value="1"/>
</dbReference>
<dbReference type="Proteomes" id="UP000318521">
    <property type="component" value="Unassembled WGS sequence"/>
</dbReference>
<gene>
    <name evidence="4" type="ORF">FN960_13545</name>
</gene>
<accession>A0A553ZWV9</accession>
<evidence type="ECO:0000256" key="2">
    <source>
        <dbReference type="ARBA" id="ARBA00023136"/>
    </source>
</evidence>
<organism evidence="4 5">
    <name type="scientific">Alkalicoccobacillus porphyridii</name>
    <dbReference type="NCBI Taxonomy" id="2597270"/>
    <lineage>
        <taxon>Bacteria</taxon>
        <taxon>Bacillati</taxon>
        <taxon>Bacillota</taxon>
        <taxon>Bacilli</taxon>
        <taxon>Bacillales</taxon>
        <taxon>Bacillaceae</taxon>
        <taxon>Alkalicoccobacillus</taxon>
    </lineage>
</organism>
<evidence type="ECO:0000313" key="5">
    <source>
        <dbReference type="Proteomes" id="UP000318521"/>
    </source>
</evidence>
<dbReference type="PANTHER" id="PTHR14097">
    <property type="entry name" value="OXIDOREDUCTASE HTATIP2"/>
    <property type="match status" value="1"/>
</dbReference>
<dbReference type="EMBL" id="VLXZ01000008">
    <property type="protein sequence ID" value="TSB45931.1"/>
    <property type="molecule type" value="Genomic_DNA"/>
</dbReference>
<dbReference type="AlphaFoldDB" id="A0A553ZWV9"/>
<proteinExistence type="predicted"/>
<dbReference type="InterPro" id="IPR036291">
    <property type="entry name" value="NAD(P)-bd_dom_sf"/>
</dbReference>